<keyword evidence="1" id="KW-1133">Transmembrane helix</keyword>
<dbReference type="EMBL" id="BMIQ01000001">
    <property type="protein sequence ID" value="GGD94235.1"/>
    <property type="molecule type" value="Genomic_DNA"/>
</dbReference>
<reference evidence="2" key="1">
    <citation type="journal article" date="2014" name="Int. J. Syst. Evol. Microbiol.">
        <title>Complete genome sequence of Corynebacterium casei LMG S-19264T (=DSM 44701T), isolated from a smear-ripened cheese.</title>
        <authorList>
            <consortium name="US DOE Joint Genome Institute (JGI-PGF)"/>
            <person name="Walter F."/>
            <person name="Albersmeier A."/>
            <person name="Kalinowski J."/>
            <person name="Ruckert C."/>
        </authorList>
    </citation>
    <scope>NUCLEOTIDE SEQUENCE</scope>
    <source>
        <strain evidence="2">CGMCC 1.15367</strain>
    </source>
</reference>
<organism evidence="2 3">
    <name type="scientific">Aureimonas endophytica</name>
    <dbReference type="NCBI Taxonomy" id="2027858"/>
    <lineage>
        <taxon>Bacteria</taxon>
        <taxon>Pseudomonadati</taxon>
        <taxon>Pseudomonadota</taxon>
        <taxon>Alphaproteobacteria</taxon>
        <taxon>Hyphomicrobiales</taxon>
        <taxon>Aurantimonadaceae</taxon>
        <taxon>Aureimonas</taxon>
    </lineage>
</organism>
<evidence type="ECO:0000313" key="3">
    <source>
        <dbReference type="Proteomes" id="UP000644699"/>
    </source>
</evidence>
<accession>A0A916ZG85</accession>
<gene>
    <name evidence="2" type="ORF">GCM10011390_11210</name>
</gene>
<keyword evidence="3" id="KW-1185">Reference proteome</keyword>
<reference evidence="2" key="2">
    <citation type="submission" date="2020-09" db="EMBL/GenBank/DDBJ databases">
        <authorList>
            <person name="Sun Q."/>
            <person name="Zhou Y."/>
        </authorList>
    </citation>
    <scope>NUCLEOTIDE SEQUENCE</scope>
    <source>
        <strain evidence="2">CGMCC 1.15367</strain>
    </source>
</reference>
<dbReference type="Proteomes" id="UP000644699">
    <property type="component" value="Unassembled WGS sequence"/>
</dbReference>
<evidence type="ECO:0000313" key="2">
    <source>
        <dbReference type="EMBL" id="GGD94235.1"/>
    </source>
</evidence>
<comment type="caution">
    <text evidence="2">The sequence shown here is derived from an EMBL/GenBank/DDBJ whole genome shotgun (WGS) entry which is preliminary data.</text>
</comment>
<sequence length="116" mass="12561">MAKADLDDEAEKPLDPATERLRRKMVRLLAVSVGVMMVAVMAVLAAVVYKIGRDRPAALDPNVPLKVELPAGAEVEDMAMGDGQALLRLRDGAAERLLRIDLATGRVVARYDLVKP</sequence>
<evidence type="ECO:0000256" key="1">
    <source>
        <dbReference type="SAM" id="Phobius"/>
    </source>
</evidence>
<name>A0A916ZG85_9HYPH</name>
<feature type="transmembrane region" description="Helical" evidence="1">
    <location>
        <begin position="28"/>
        <end position="49"/>
    </location>
</feature>
<keyword evidence="1" id="KW-0812">Transmembrane</keyword>
<dbReference type="RefSeq" id="WP_188907186.1">
    <property type="nucleotide sequence ID" value="NZ_BMIQ01000001.1"/>
</dbReference>
<protein>
    <recommendedName>
        <fullName evidence="4">Fimbrial protein</fullName>
    </recommendedName>
</protein>
<keyword evidence="1" id="KW-0472">Membrane</keyword>
<dbReference type="AlphaFoldDB" id="A0A916ZG85"/>
<evidence type="ECO:0008006" key="4">
    <source>
        <dbReference type="Google" id="ProtNLM"/>
    </source>
</evidence>
<proteinExistence type="predicted"/>